<name>A0ABR7RCS2_9PROT</name>
<evidence type="ECO:0000256" key="3">
    <source>
        <dbReference type="ARBA" id="ARBA00022630"/>
    </source>
</evidence>
<dbReference type="InterPro" id="IPR016171">
    <property type="entry name" value="Vanillyl_alc_oxidase_C-sub2"/>
</dbReference>
<dbReference type="InterPro" id="IPR016166">
    <property type="entry name" value="FAD-bd_PCMH"/>
</dbReference>
<evidence type="ECO:0000259" key="8">
    <source>
        <dbReference type="PROSITE" id="PS51387"/>
    </source>
</evidence>
<keyword evidence="6" id="KW-0560">Oxidoreductase</keyword>
<dbReference type="InterPro" id="IPR004113">
    <property type="entry name" value="FAD-bd_oxidored_4_C"/>
</dbReference>
<dbReference type="InterPro" id="IPR036318">
    <property type="entry name" value="FAD-bd_PCMH-like_sf"/>
</dbReference>
<dbReference type="Gene3D" id="1.10.45.10">
    <property type="entry name" value="Vanillyl-alcohol Oxidase, Chain A, domain 4"/>
    <property type="match status" value="1"/>
</dbReference>
<dbReference type="SUPFAM" id="SSF56176">
    <property type="entry name" value="FAD-binding/transporter-associated domain-like"/>
    <property type="match status" value="1"/>
</dbReference>
<keyword evidence="3" id="KW-0285">Flavoprotein</keyword>
<sequence>MNIETSPVETVIAALRDFLGERLSTNASIREQHAKGEDANPPVLPDAVAFVESTEEVSRVMRLCNTHGVPVVPFGAGTSLEGHVVPVRKGISLDLSRMNAILEVNAEDMDVLVEPGVSRHQLNDYLRDQGLFFPVDPGAHCSLGGMVATRASGTNAVRYGTMKEATLGLEVVLADGRVIQTGGRTRKAANGYDLTRLFVGSEGTLGVVTKIRLRLHGIPEATSAAVCQFDSLAAAVETTIMVMQAGIPVARIELADADQMRASIAYSKLDFQPLPTLFLEFHGSPAGVKEQAEAVEAIAADMGGKGFAWAHDAEARNKLWKARHDAWWAANALYPGCRGITTDVCVPISKLAEAIVGAKEDAVAMGQNTCIVGHVGDGNFHCVILFPEGDTQGLERAWELDRKIVARGLALGGTCSGEHGVGLGKREFLAQEHGREVLDVMLSLKATLDPKGILNPGKMFPEH</sequence>
<dbReference type="InterPro" id="IPR016164">
    <property type="entry name" value="FAD-linked_Oxase-like_C"/>
</dbReference>
<dbReference type="SUPFAM" id="SSF55103">
    <property type="entry name" value="FAD-linked oxidases, C-terminal domain"/>
    <property type="match status" value="1"/>
</dbReference>
<dbReference type="EMBL" id="JACTUZ010000129">
    <property type="protein sequence ID" value="MBC9179235.1"/>
    <property type="molecule type" value="Genomic_DNA"/>
</dbReference>
<comment type="caution">
    <text evidence="9">The sequence shown here is derived from an EMBL/GenBank/DDBJ whole genome shotgun (WGS) entry which is preliminary data.</text>
</comment>
<keyword evidence="5" id="KW-0809">Transit peptide</keyword>
<dbReference type="Pfam" id="PF02913">
    <property type="entry name" value="FAD-oxidase_C"/>
    <property type="match status" value="1"/>
</dbReference>
<accession>A0ABR7RCS2</accession>
<keyword evidence="4" id="KW-0274">FAD</keyword>
<proteinExistence type="inferred from homology"/>
<dbReference type="Gene3D" id="3.30.70.2740">
    <property type="match status" value="1"/>
</dbReference>
<reference evidence="9 10" key="1">
    <citation type="journal article" date="2009" name="Int. J. Syst. Evol. Microbiol.">
        <title>Transfer of Teichococcus ludipueritiae and Muricoccus roseus to the genus Roseomonas, as Roseomonas ludipueritiae comb. nov. and Roseomonas rosea comb. nov., respectively, and emended description of the genus Roseomonas.</title>
        <authorList>
            <person name="Sanchez-Porro C."/>
            <person name="Gallego V."/>
            <person name="Busse H.J."/>
            <person name="Kampfer P."/>
            <person name="Ventosa A."/>
        </authorList>
    </citation>
    <scope>NUCLEOTIDE SEQUENCE [LARGE SCALE GENOMIC DNA]</scope>
    <source>
        <strain evidence="9 10">DSM 14915</strain>
    </source>
</reference>
<evidence type="ECO:0000313" key="10">
    <source>
        <dbReference type="Proteomes" id="UP000603940"/>
    </source>
</evidence>
<feature type="domain" description="FAD-binding PCMH-type" evidence="8">
    <location>
        <begin position="41"/>
        <end position="218"/>
    </location>
</feature>
<dbReference type="RefSeq" id="WP_187780283.1">
    <property type="nucleotide sequence ID" value="NZ_JACTUZ010000129.1"/>
</dbReference>
<evidence type="ECO:0000256" key="7">
    <source>
        <dbReference type="ARBA" id="ARBA00038897"/>
    </source>
</evidence>
<dbReference type="InterPro" id="IPR006094">
    <property type="entry name" value="Oxid_FAD_bind_N"/>
</dbReference>
<evidence type="ECO:0000256" key="6">
    <source>
        <dbReference type="ARBA" id="ARBA00023002"/>
    </source>
</evidence>
<dbReference type="PROSITE" id="PS51387">
    <property type="entry name" value="FAD_PCMH"/>
    <property type="match status" value="1"/>
</dbReference>
<comment type="cofactor">
    <cofactor evidence="1">
        <name>FAD</name>
        <dbReference type="ChEBI" id="CHEBI:57692"/>
    </cofactor>
</comment>
<dbReference type="Gene3D" id="3.30.465.10">
    <property type="match status" value="1"/>
</dbReference>
<keyword evidence="10" id="KW-1185">Reference proteome</keyword>
<dbReference type="EC" id="1.1.2.4" evidence="7"/>
<evidence type="ECO:0000256" key="2">
    <source>
        <dbReference type="ARBA" id="ARBA00008000"/>
    </source>
</evidence>
<dbReference type="PANTHER" id="PTHR11748:SF111">
    <property type="entry name" value="D-LACTATE DEHYDROGENASE, MITOCHONDRIAL-RELATED"/>
    <property type="match status" value="1"/>
</dbReference>
<organism evidence="9 10">
    <name type="scientific">Pseudoroseomonas ludipueritiae</name>
    <dbReference type="NCBI Taxonomy" id="198093"/>
    <lineage>
        <taxon>Bacteria</taxon>
        <taxon>Pseudomonadati</taxon>
        <taxon>Pseudomonadota</taxon>
        <taxon>Alphaproteobacteria</taxon>
        <taxon>Acetobacterales</taxon>
        <taxon>Acetobacteraceae</taxon>
        <taxon>Pseudoroseomonas</taxon>
    </lineage>
</organism>
<dbReference type="InterPro" id="IPR016169">
    <property type="entry name" value="FAD-bd_PCMH_sub2"/>
</dbReference>
<gene>
    <name evidence="9" type="ORF">IBL25_20040</name>
</gene>
<comment type="similarity">
    <text evidence="2">Belongs to the FAD-binding oxidoreductase/transferase type 4 family.</text>
</comment>
<protein>
    <recommendedName>
        <fullName evidence="7">D-lactate dehydrogenase (cytochrome)</fullName>
        <ecNumber evidence="7">1.1.2.4</ecNumber>
    </recommendedName>
</protein>
<evidence type="ECO:0000256" key="5">
    <source>
        <dbReference type="ARBA" id="ARBA00022946"/>
    </source>
</evidence>
<dbReference type="Pfam" id="PF01565">
    <property type="entry name" value="FAD_binding_4"/>
    <property type="match status" value="1"/>
</dbReference>
<evidence type="ECO:0000256" key="4">
    <source>
        <dbReference type="ARBA" id="ARBA00022827"/>
    </source>
</evidence>
<evidence type="ECO:0000313" key="9">
    <source>
        <dbReference type="EMBL" id="MBC9179235.1"/>
    </source>
</evidence>
<dbReference type="PANTHER" id="PTHR11748">
    <property type="entry name" value="D-LACTATE DEHYDROGENASE"/>
    <property type="match status" value="1"/>
</dbReference>
<evidence type="ECO:0000256" key="1">
    <source>
        <dbReference type="ARBA" id="ARBA00001974"/>
    </source>
</evidence>
<dbReference type="Proteomes" id="UP000603940">
    <property type="component" value="Unassembled WGS sequence"/>
</dbReference>